<evidence type="ECO:0000256" key="8">
    <source>
        <dbReference type="ARBA" id="ARBA00032272"/>
    </source>
</evidence>
<evidence type="ECO:0000256" key="9">
    <source>
        <dbReference type="SAM" id="MobiDB-lite"/>
    </source>
</evidence>
<comment type="catalytic activity">
    <reaction evidence="1">
        <text>GDP-alpha-D-mannose + H2O = alpha-D-mannose 1-phosphate + GMP + 2 H(+)</text>
        <dbReference type="Rhea" id="RHEA:27978"/>
        <dbReference type="ChEBI" id="CHEBI:15377"/>
        <dbReference type="ChEBI" id="CHEBI:15378"/>
        <dbReference type="ChEBI" id="CHEBI:57527"/>
        <dbReference type="ChEBI" id="CHEBI:58115"/>
        <dbReference type="ChEBI" id="CHEBI:58409"/>
    </reaction>
</comment>
<dbReference type="PANTHER" id="PTHR11839">
    <property type="entry name" value="UDP/ADP-SUGAR PYROPHOSPHATASE"/>
    <property type="match status" value="1"/>
</dbReference>
<evidence type="ECO:0000256" key="3">
    <source>
        <dbReference type="ARBA" id="ARBA00007275"/>
    </source>
</evidence>
<evidence type="ECO:0000256" key="1">
    <source>
        <dbReference type="ARBA" id="ARBA00000847"/>
    </source>
</evidence>
<comment type="similarity">
    <text evidence="3">Belongs to the Nudix hydrolase family. NudK subfamily.</text>
</comment>
<dbReference type="PROSITE" id="PS51462">
    <property type="entry name" value="NUDIX"/>
    <property type="match status" value="1"/>
</dbReference>
<dbReference type="SUPFAM" id="SSF55811">
    <property type="entry name" value="Nudix"/>
    <property type="match status" value="1"/>
</dbReference>
<evidence type="ECO:0000313" key="12">
    <source>
        <dbReference type="Proteomes" id="UP001241747"/>
    </source>
</evidence>
<comment type="caution">
    <text evidence="11">The sequence shown here is derived from an EMBL/GenBank/DDBJ whole genome shotgun (WGS) entry which is preliminary data.</text>
</comment>
<feature type="domain" description="Nudix hydrolase" evidence="10">
    <location>
        <begin position="58"/>
        <end position="203"/>
    </location>
</feature>
<dbReference type="Pfam" id="PF00293">
    <property type="entry name" value="NUDIX"/>
    <property type="match status" value="1"/>
</dbReference>
<name>A0ABU0LFF6_XANAG</name>
<protein>
    <recommendedName>
        <fullName evidence="5">GDP-mannose pyrophosphatase</fullName>
    </recommendedName>
    <alternativeName>
        <fullName evidence="7">GDP-mannose hydrolase</fullName>
    </alternativeName>
    <alternativeName>
        <fullName evidence="8">GDPMK</fullName>
    </alternativeName>
</protein>
<evidence type="ECO:0000259" key="10">
    <source>
        <dbReference type="PROSITE" id="PS51462"/>
    </source>
</evidence>
<evidence type="ECO:0000256" key="4">
    <source>
        <dbReference type="ARBA" id="ARBA00011738"/>
    </source>
</evidence>
<dbReference type="InterPro" id="IPR015797">
    <property type="entry name" value="NUDIX_hydrolase-like_dom_sf"/>
</dbReference>
<accession>A0ABU0LFF6</accession>
<evidence type="ECO:0000313" key="11">
    <source>
        <dbReference type="EMBL" id="MDQ0505867.1"/>
    </source>
</evidence>
<dbReference type="NCBIfam" id="TIGR00052">
    <property type="entry name" value="nudix-type nucleoside diphosphatase, YffH/AdpP family"/>
    <property type="match status" value="1"/>
</dbReference>
<dbReference type="RefSeq" id="WP_237347592.1">
    <property type="nucleotide sequence ID" value="NZ_JABWGX010000041.1"/>
</dbReference>
<dbReference type="PANTHER" id="PTHR11839:SF18">
    <property type="entry name" value="NUDIX HYDROLASE DOMAIN-CONTAINING PROTEIN"/>
    <property type="match status" value="1"/>
</dbReference>
<dbReference type="InterPro" id="IPR000086">
    <property type="entry name" value="NUDIX_hydrolase_dom"/>
</dbReference>
<proteinExistence type="inferred from homology"/>
<evidence type="ECO:0000256" key="7">
    <source>
        <dbReference type="ARBA" id="ARBA00032162"/>
    </source>
</evidence>
<organism evidence="11 12">
    <name type="scientific">Xanthobacter agilis</name>
    <dbReference type="NCBI Taxonomy" id="47492"/>
    <lineage>
        <taxon>Bacteria</taxon>
        <taxon>Pseudomonadati</taxon>
        <taxon>Pseudomonadota</taxon>
        <taxon>Alphaproteobacteria</taxon>
        <taxon>Hyphomicrobiales</taxon>
        <taxon>Xanthobacteraceae</taxon>
        <taxon>Xanthobacter</taxon>
    </lineage>
</organism>
<gene>
    <name evidence="11" type="ORF">QOZ94_002667</name>
</gene>
<dbReference type="EMBL" id="JAUSVY010000005">
    <property type="protein sequence ID" value="MDQ0505867.1"/>
    <property type="molecule type" value="Genomic_DNA"/>
</dbReference>
<dbReference type="Proteomes" id="UP001241747">
    <property type="component" value="Unassembled WGS sequence"/>
</dbReference>
<feature type="region of interest" description="Disordered" evidence="9">
    <location>
        <begin position="1"/>
        <end position="21"/>
    </location>
</feature>
<dbReference type="Gene3D" id="3.90.79.10">
    <property type="entry name" value="Nucleoside Triphosphate Pyrophosphohydrolase"/>
    <property type="match status" value="1"/>
</dbReference>
<reference evidence="11 12" key="1">
    <citation type="submission" date="2023-07" db="EMBL/GenBank/DDBJ databases">
        <title>Genomic Encyclopedia of Type Strains, Phase IV (KMG-IV): sequencing the most valuable type-strain genomes for metagenomic binning, comparative biology and taxonomic classification.</title>
        <authorList>
            <person name="Goeker M."/>
        </authorList>
    </citation>
    <scope>NUCLEOTIDE SEQUENCE [LARGE SCALE GENOMIC DNA]</scope>
    <source>
        <strain evidence="11 12">DSM 3770</strain>
    </source>
</reference>
<comment type="cofactor">
    <cofactor evidence="2">
        <name>Mg(2+)</name>
        <dbReference type="ChEBI" id="CHEBI:18420"/>
    </cofactor>
</comment>
<sequence length="215" mass="22859">MTGNAPLPAPPVPGDGPADVEVEGPTLIGAGYRPYERYAVHLADGAGQMIRQSRDILRGGRVVGVLAYDAGRDQVVLVRQFRLPAYLALGRARSELMEIVAGGVEPDEAEEEAARRECLEEIGLVPGRMVPFMTLLPTPGITDEQATLFLAQVDAGGLPERAGLAEEDEVIRPLALGVDDALAMLAAGRCANGYLIIALQWLALNRPRLSELLAG</sequence>
<dbReference type="GO" id="GO:0047631">
    <property type="term" value="F:ADP-ribose diphosphatase activity"/>
    <property type="evidence" value="ECO:0007669"/>
    <property type="project" value="UniProtKB-EC"/>
</dbReference>
<keyword evidence="6 11" id="KW-0378">Hydrolase</keyword>
<evidence type="ECO:0000256" key="5">
    <source>
        <dbReference type="ARBA" id="ARBA00016377"/>
    </source>
</evidence>
<dbReference type="InterPro" id="IPR004385">
    <property type="entry name" value="NDP_pyrophosphatase"/>
</dbReference>
<keyword evidence="12" id="KW-1185">Reference proteome</keyword>
<comment type="subunit">
    <text evidence="4">Homodimer.</text>
</comment>
<evidence type="ECO:0000256" key="6">
    <source>
        <dbReference type="ARBA" id="ARBA00022801"/>
    </source>
</evidence>
<evidence type="ECO:0000256" key="2">
    <source>
        <dbReference type="ARBA" id="ARBA00001946"/>
    </source>
</evidence>